<sequence length="336" mass="35082">MNMSVTRRAVNSLAVCAAAALAVGLATSLPASAQSDYPNQPITLIVPFAPGGASDFAARLLQPRLSEILGQQIVIENRDGAAGNVGMDFAARAKPDGYTLFLGNVGTVSINPSLFSSLRVKPLQDFIPISIVADTPGLLIANPQFPPNNVKELVEYVKARPGQVNFASPGTGSVNRLEMEAFRREAGLDMIHVPYKGGAGPATADVMGGHVSLMFVTISSGINHVKGGRLKALGVSTKERVSQLPDVATMTEQGFPKSVSSSWQGILAPAGTPQPIIDKLHAAIVEAMKDPTIKARMAEAGVSAVSSPSPADFKAYIQADADKWSAVIKDIGAKAD</sequence>
<name>A0A9E7D7V8_9HYPH</name>
<dbReference type="PANTHER" id="PTHR42928">
    <property type="entry name" value="TRICARBOXYLATE-BINDING PROTEIN"/>
    <property type="match status" value="1"/>
</dbReference>
<evidence type="ECO:0000256" key="2">
    <source>
        <dbReference type="SAM" id="SignalP"/>
    </source>
</evidence>
<dbReference type="PANTHER" id="PTHR42928:SF5">
    <property type="entry name" value="BLR1237 PROTEIN"/>
    <property type="match status" value="1"/>
</dbReference>
<dbReference type="AlphaFoldDB" id="A0A9E7D7V8"/>
<reference evidence="3" key="1">
    <citation type="submission" date="2021-09" db="EMBL/GenBank/DDBJ databases">
        <title>Network and meta-omics reveal the key degrader and cooperation patterns in an efficient 1,4-dioxane-degrading microbial community.</title>
        <authorList>
            <person name="Dai C."/>
        </authorList>
    </citation>
    <scope>NUCLEOTIDE SEQUENCE</scope>
    <source>
        <strain evidence="3">ZM13</strain>
    </source>
</reference>
<accession>A0A9E7D7V8</accession>
<dbReference type="PIRSF" id="PIRSF017082">
    <property type="entry name" value="YflP"/>
    <property type="match status" value="1"/>
</dbReference>
<organism evidence="3 4">
    <name type="scientific">Ancylobacter polymorphus</name>
    <dbReference type="NCBI Taxonomy" id="223390"/>
    <lineage>
        <taxon>Bacteria</taxon>
        <taxon>Pseudomonadati</taxon>
        <taxon>Pseudomonadota</taxon>
        <taxon>Alphaproteobacteria</taxon>
        <taxon>Hyphomicrobiales</taxon>
        <taxon>Xanthobacteraceae</taxon>
        <taxon>Ancylobacter</taxon>
    </lineage>
</organism>
<evidence type="ECO:0000256" key="1">
    <source>
        <dbReference type="ARBA" id="ARBA00006987"/>
    </source>
</evidence>
<dbReference type="InterPro" id="IPR005064">
    <property type="entry name" value="BUG"/>
</dbReference>
<evidence type="ECO:0000313" key="4">
    <source>
        <dbReference type="Proteomes" id="UP000831684"/>
    </source>
</evidence>
<dbReference type="PROSITE" id="PS51318">
    <property type="entry name" value="TAT"/>
    <property type="match status" value="1"/>
</dbReference>
<evidence type="ECO:0000313" key="3">
    <source>
        <dbReference type="EMBL" id="UOK72666.1"/>
    </source>
</evidence>
<dbReference type="Gene3D" id="3.40.190.10">
    <property type="entry name" value="Periplasmic binding protein-like II"/>
    <property type="match status" value="1"/>
</dbReference>
<dbReference type="InterPro" id="IPR006311">
    <property type="entry name" value="TAT_signal"/>
</dbReference>
<dbReference type="Pfam" id="PF03401">
    <property type="entry name" value="TctC"/>
    <property type="match status" value="1"/>
</dbReference>
<dbReference type="Proteomes" id="UP000831684">
    <property type="component" value="Chromosome"/>
</dbReference>
<dbReference type="InterPro" id="IPR042100">
    <property type="entry name" value="Bug_dom1"/>
</dbReference>
<feature type="signal peptide" evidence="2">
    <location>
        <begin position="1"/>
        <end position="33"/>
    </location>
</feature>
<keyword evidence="2" id="KW-0732">Signal</keyword>
<dbReference type="Gene3D" id="3.40.190.150">
    <property type="entry name" value="Bordetella uptake gene, domain 1"/>
    <property type="match status" value="1"/>
</dbReference>
<gene>
    <name evidence="3" type="ORF">K9D25_08230</name>
</gene>
<proteinExistence type="inferred from homology"/>
<dbReference type="RefSeq" id="WP_244450363.1">
    <property type="nucleotide sequence ID" value="NZ_CP083239.1"/>
</dbReference>
<feature type="chain" id="PRO_5038978549" evidence="2">
    <location>
        <begin position="34"/>
        <end position="336"/>
    </location>
</feature>
<comment type="similarity">
    <text evidence="1">Belongs to the UPF0065 (bug) family.</text>
</comment>
<dbReference type="KEGG" id="apol:K9D25_08230"/>
<dbReference type="SUPFAM" id="SSF53850">
    <property type="entry name" value="Periplasmic binding protein-like II"/>
    <property type="match status" value="1"/>
</dbReference>
<dbReference type="EMBL" id="CP083239">
    <property type="protein sequence ID" value="UOK72666.1"/>
    <property type="molecule type" value="Genomic_DNA"/>
</dbReference>
<dbReference type="CDD" id="cd13578">
    <property type="entry name" value="PBP2_Bug27"/>
    <property type="match status" value="1"/>
</dbReference>
<protein>
    <submittedName>
        <fullName evidence="3">Tripartite tricarboxylate transporter substrate binding protein</fullName>
    </submittedName>
</protein>